<dbReference type="Gene3D" id="3.40.50.410">
    <property type="entry name" value="von Willebrand factor, type A domain"/>
    <property type="match status" value="1"/>
</dbReference>
<keyword evidence="5" id="KW-1185">Reference proteome</keyword>
<dbReference type="InterPro" id="IPR036465">
    <property type="entry name" value="vWFA_dom_sf"/>
</dbReference>
<comment type="caution">
    <text evidence="4">The sequence shown here is derived from an EMBL/GenBank/DDBJ whole genome shotgun (WGS) entry which is preliminary data.</text>
</comment>
<feature type="chain" id="PRO_5032554398" evidence="2">
    <location>
        <begin position="25"/>
        <end position="445"/>
    </location>
</feature>
<evidence type="ECO:0000256" key="2">
    <source>
        <dbReference type="SAM" id="SignalP"/>
    </source>
</evidence>
<dbReference type="InterPro" id="IPR002035">
    <property type="entry name" value="VWF_A"/>
</dbReference>
<feature type="compositionally biased region" description="Polar residues" evidence="1">
    <location>
        <begin position="432"/>
        <end position="445"/>
    </location>
</feature>
<evidence type="ECO:0000313" key="5">
    <source>
        <dbReference type="Proteomes" id="UP000546464"/>
    </source>
</evidence>
<feature type="region of interest" description="Disordered" evidence="1">
    <location>
        <begin position="422"/>
        <end position="445"/>
    </location>
</feature>
<dbReference type="PANTHER" id="PTHR10579:SF43">
    <property type="entry name" value="ZINC FINGER (C3HC4-TYPE RING FINGER) FAMILY PROTEIN"/>
    <property type="match status" value="1"/>
</dbReference>
<gene>
    <name evidence="4" type="ORF">H5P28_06630</name>
</gene>
<dbReference type="PANTHER" id="PTHR10579">
    <property type="entry name" value="CALCIUM-ACTIVATED CHLORIDE CHANNEL REGULATOR"/>
    <property type="match status" value="1"/>
</dbReference>
<protein>
    <submittedName>
        <fullName evidence="4">VWA domain-containing protein</fullName>
    </submittedName>
</protein>
<dbReference type="EMBL" id="JACHVB010000020">
    <property type="protein sequence ID" value="MBC2593934.1"/>
    <property type="molecule type" value="Genomic_DNA"/>
</dbReference>
<dbReference type="InterPro" id="IPR051266">
    <property type="entry name" value="CLCR"/>
</dbReference>
<feature type="signal peptide" evidence="2">
    <location>
        <begin position="1"/>
        <end position="24"/>
    </location>
</feature>
<dbReference type="Proteomes" id="UP000546464">
    <property type="component" value="Unassembled WGS sequence"/>
</dbReference>
<evidence type="ECO:0000256" key="1">
    <source>
        <dbReference type="SAM" id="MobiDB-lite"/>
    </source>
</evidence>
<dbReference type="Pfam" id="PF00092">
    <property type="entry name" value="VWA"/>
    <property type="match status" value="1"/>
</dbReference>
<accession>A0A842HEI0</accession>
<evidence type="ECO:0000313" key="4">
    <source>
        <dbReference type="EMBL" id="MBC2593934.1"/>
    </source>
</evidence>
<dbReference type="AlphaFoldDB" id="A0A842HEI0"/>
<name>A0A842HEI0_9BACT</name>
<organism evidence="4 5">
    <name type="scientific">Ruficoccus amylovorans</name>
    <dbReference type="NCBI Taxonomy" id="1804625"/>
    <lineage>
        <taxon>Bacteria</taxon>
        <taxon>Pseudomonadati</taxon>
        <taxon>Verrucomicrobiota</taxon>
        <taxon>Opitutia</taxon>
        <taxon>Puniceicoccales</taxon>
        <taxon>Cerasicoccaceae</taxon>
        <taxon>Ruficoccus</taxon>
    </lineage>
</organism>
<sequence length="445" mass="47435">MKLKTFLPCAALLVAPGAAGIAAAASAPVAVRAELDRPFVMAGQGERVVIKVSLLPAETESARARPPVNLALALDRSGSMSGQKIEQAREAALEALSLLGPRDRIALVVYDDEAFTLIESQHPLERERLAAAIRGIRPGGSTALYSGVRQAAAQVREGSREGSIDRVVLLSDGQANVGPSSPEALRDLGLKLAAEDISVSTVGLGAGFNEDLMTGLAETGQGNSYFVENARDLTRIFAAELEDVLNVAATGVEVVVTFEPGVRPVRIIGREGRIGDGDARFSVNQLIGGREKFALIEVELPAGEAGVDREIARVRADYTDALSGEKAHADASAQVAYTERPAEVESAANVIVGREVVANRVAEARREAVKLSDAGQHREAAALFRDLRGEIDVMNAPYADSEITQMSEVLDRDAAQLDQSKLSNTDRKRYSNDSYKTVNQQRDID</sequence>
<dbReference type="SUPFAM" id="SSF53300">
    <property type="entry name" value="vWA-like"/>
    <property type="match status" value="1"/>
</dbReference>
<reference evidence="4 5" key="1">
    <citation type="submission" date="2020-07" db="EMBL/GenBank/DDBJ databases">
        <authorList>
            <person name="Feng X."/>
        </authorList>
    </citation>
    <scope>NUCLEOTIDE SEQUENCE [LARGE SCALE GENOMIC DNA]</scope>
    <source>
        <strain evidence="4 5">JCM31066</strain>
    </source>
</reference>
<evidence type="ECO:0000259" key="3">
    <source>
        <dbReference type="PROSITE" id="PS50234"/>
    </source>
</evidence>
<dbReference type="SMART" id="SM00327">
    <property type="entry name" value="VWA"/>
    <property type="match status" value="1"/>
</dbReference>
<feature type="domain" description="VWFA" evidence="3">
    <location>
        <begin position="69"/>
        <end position="241"/>
    </location>
</feature>
<proteinExistence type="predicted"/>
<dbReference type="RefSeq" id="WP_185674921.1">
    <property type="nucleotide sequence ID" value="NZ_JACHVB010000020.1"/>
</dbReference>
<dbReference type="PROSITE" id="PS50234">
    <property type="entry name" value="VWFA"/>
    <property type="match status" value="1"/>
</dbReference>
<keyword evidence="2" id="KW-0732">Signal</keyword>